<dbReference type="SUPFAM" id="SSF53448">
    <property type="entry name" value="Nucleotide-diphospho-sugar transferases"/>
    <property type="match status" value="1"/>
</dbReference>
<accession>A0A318E3W3</accession>
<evidence type="ECO:0000259" key="1">
    <source>
        <dbReference type="Pfam" id="PF00535"/>
    </source>
</evidence>
<dbReference type="Gene3D" id="3.90.550.10">
    <property type="entry name" value="Spore Coat Polysaccharide Biosynthesis Protein SpsA, Chain A"/>
    <property type="match status" value="1"/>
</dbReference>
<dbReference type="PANTHER" id="PTHR43179:SF7">
    <property type="entry name" value="RHAMNOSYLTRANSFERASE WBBL"/>
    <property type="match status" value="1"/>
</dbReference>
<dbReference type="InterPro" id="IPR029044">
    <property type="entry name" value="Nucleotide-diphossugar_trans"/>
</dbReference>
<dbReference type="CDD" id="cd04186">
    <property type="entry name" value="GT_2_like_c"/>
    <property type="match status" value="1"/>
</dbReference>
<reference evidence="2 3" key="1">
    <citation type="submission" date="2018-04" db="EMBL/GenBank/DDBJ databases">
        <title>Subsurface microbial communities from deep shales in Ohio and West Virginia, USA.</title>
        <authorList>
            <person name="Wrighton K."/>
        </authorList>
    </citation>
    <scope>NUCLEOTIDE SEQUENCE [LARGE SCALE GENOMIC DNA]</scope>
    <source>
        <strain evidence="2 3">MSL28</strain>
    </source>
</reference>
<dbReference type="AlphaFoldDB" id="A0A318E3W3"/>
<dbReference type="EMBL" id="QICM01000026">
    <property type="protein sequence ID" value="PXV63073.1"/>
    <property type="molecule type" value="Genomic_DNA"/>
</dbReference>
<dbReference type="Pfam" id="PF00535">
    <property type="entry name" value="Glycos_transf_2"/>
    <property type="match status" value="1"/>
</dbReference>
<gene>
    <name evidence="2" type="ORF">C8C78_12610</name>
</gene>
<comment type="caution">
    <text evidence="2">The sequence shown here is derived from an EMBL/GenBank/DDBJ whole genome shotgun (WGS) entry which is preliminary data.</text>
</comment>
<sequence length="298" mass="35402">MQTKVDVSIIIVNWNAGELLNQCIKSIIEYTEEITYEIIVVDNNSKSLRGLEELFDNELIKFILLDENIGFSKANNLGVQKAKGKYILFLNPDTIIIDNSIKKLKDSFEMLSKSFKVGILVPKLLNQDKSNQRSTFSFPIISLKRVFNYFKKRVIKNEYKLYQNKKEVEWARGACMFTSRSIGNSYGFWNENFFLYGEDLEICYRYNKFGYLTFIDPNIKIIHYYNQSGKKKFEKQESLRTKEKGLKLFYKTHLNRFSFFLIEVAFLFKGFIEYIKFKDNNRIKLSIHFIKKIFSEEW</sequence>
<dbReference type="RefSeq" id="WP_110301085.1">
    <property type="nucleotide sequence ID" value="NZ_QICM01000026.1"/>
</dbReference>
<feature type="domain" description="Glycosyltransferase 2-like" evidence="1">
    <location>
        <begin position="8"/>
        <end position="142"/>
    </location>
</feature>
<dbReference type="PANTHER" id="PTHR43179">
    <property type="entry name" value="RHAMNOSYLTRANSFERASE WBBL"/>
    <property type="match status" value="1"/>
</dbReference>
<dbReference type="InterPro" id="IPR001173">
    <property type="entry name" value="Glyco_trans_2-like"/>
</dbReference>
<dbReference type="Proteomes" id="UP000247389">
    <property type="component" value="Unassembled WGS sequence"/>
</dbReference>
<organism evidence="2 3">
    <name type="scientific">Halanaerobium congolense</name>
    <dbReference type="NCBI Taxonomy" id="54121"/>
    <lineage>
        <taxon>Bacteria</taxon>
        <taxon>Bacillati</taxon>
        <taxon>Bacillota</taxon>
        <taxon>Clostridia</taxon>
        <taxon>Halanaerobiales</taxon>
        <taxon>Halanaerobiaceae</taxon>
        <taxon>Halanaerobium</taxon>
    </lineage>
</organism>
<evidence type="ECO:0000313" key="2">
    <source>
        <dbReference type="EMBL" id="PXV63073.1"/>
    </source>
</evidence>
<proteinExistence type="predicted"/>
<protein>
    <recommendedName>
        <fullName evidence="1">Glycosyltransferase 2-like domain-containing protein</fullName>
    </recommendedName>
</protein>
<name>A0A318E3W3_9FIRM</name>
<evidence type="ECO:0000313" key="3">
    <source>
        <dbReference type="Proteomes" id="UP000247389"/>
    </source>
</evidence>